<reference evidence="2" key="1">
    <citation type="submission" date="2019-07" db="EMBL/GenBank/DDBJ databases">
        <title>Hyphodiscus hymeniophilus genome sequencing and assembly.</title>
        <authorList>
            <person name="Kramer G."/>
            <person name="Nodwell J."/>
        </authorList>
    </citation>
    <scope>NUCLEOTIDE SEQUENCE</scope>
    <source>
        <strain evidence="2">ATCC 34498</strain>
    </source>
</reference>
<feature type="region of interest" description="Disordered" evidence="1">
    <location>
        <begin position="1"/>
        <end position="55"/>
    </location>
</feature>
<feature type="compositionally biased region" description="Polar residues" evidence="1">
    <location>
        <begin position="283"/>
        <end position="302"/>
    </location>
</feature>
<comment type="caution">
    <text evidence="2">The sequence shown here is derived from an EMBL/GenBank/DDBJ whole genome shotgun (WGS) entry which is preliminary data.</text>
</comment>
<accession>A0A9P6VQC4</accession>
<dbReference type="EMBL" id="VNKQ01000002">
    <property type="protein sequence ID" value="KAG0652661.1"/>
    <property type="molecule type" value="Genomic_DNA"/>
</dbReference>
<keyword evidence="3" id="KW-1185">Reference proteome</keyword>
<feature type="region of interest" description="Disordered" evidence="1">
    <location>
        <begin position="373"/>
        <end position="492"/>
    </location>
</feature>
<dbReference type="Proteomes" id="UP000785200">
    <property type="component" value="Unassembled WGS sequence"/>
</dbReference>
<feature type="region of interest" description="Disordered" evidence="1">
    <location>
        <begin position="249"/>
        <end position="333"/>
    </location>
</feature>
<evidence type="ECO:0000256" key="1">
    <source>
        <dbReference type="SAM" id="MobiDB-lite"/>
    </source>
</evidence>
<name>A0A9P6VQC4_9HELO</name>
<evidence type="ECO:0000313" key="2">
    <source>
        <dbReference type="EMBL" id="KAG0652661.1"/>
    </source>
</evidence>
<feature type="compositionally biased region" description="Polar residues" evidence="1">
    <location>
        <begin position="413"/>
        <end position="422"/>
    </location>
</feature>
<organism evidence="2 3">
    <name type="scientific">Hyphodiscus hymeniophilus</name>
    <dbReference type="NCBI Taxonomy" id="353542"/>
    <lineage>
        <taxon>Eukaryota</taxon>
        <taxon>Fungi</taxon>
        <taxon>Dikarya</taxon>
        <taxon>Ascomycota</taxon>
        <taxon>Pezizomycotina</taxon>
        <taxon>Leotiomycetes</taxon>
        <taxon>Helotiales</taxon>
        <taxon>Hyphodiscaceae</taxon>
        <taxon>Hyphodiscus</taxon>
    </lineage>
</organism>
<sequence length="553" mass="60293">MLPFQMDPSYGYGFKGPTEVTKKRKGPGGTSNGIAAKVAPNVPPRIDTGSPNMFARRSIRPDTIGLAISPERNEAIDRRHSSKLLPDKPTLTLKVPSGYAAGDVKMSQPIPHPSTISRQSTATQFEEDFADSADTAVAGQEDWGTASTAQMVNNRTGNWGTIRPVEPDSGDPPQFIVSASDWRPPNPTSNIDAPALAAPFEVKPLKLGRNIGSFSRPLVVGNDPFPRPPPPAQLEIPAQTNRPITQSSSIYSTHHSLPPSDAGRNSNVARRKSHKQSGPYDRQVSTGSLTSFESADSVTYPQDQEPKTAGTDLSPVVESPASGRSPVSYPKIPGRLSRDYIRMVPPPAQPDFGAVFSSQSGMKPWKIAEMNAQRERDRIQAQAQRQNQSRTQGLGFRQSHQHPQRDYIAPSAAYNSVSSQDKSPAPNPYYPNQTSQYILARPGPLTQNPSNSRSSSLVSLNSNTSSLLAKRRGEQRAHALKLTSEDDKKRQQAKWRVLKEGDIERAKSPGWRPQLAGGEGVQTLERTDLPSTPGWIPKLTPTRRGDELFLSVN</sequence>
<evidence type="ECO:0000313" key="3">
    <source>
        <dbReference type="Proteomes" id="UP000785200"/>
    </source>
</evidence>
<dbReference type="AlphaFoldDB" id="A0A9P6VQC4"/>
<dbReference type="OrthoDB" id="3946741at2759"/>
<gene>
    <name evidence="2" type="ORF">D0Z07_0247</name>
</gene>
<feature type="compositionally biased region" description="Low complexity" evidence="1">
    <location>
        <begin position="448"/>
        <end position="468"/>
    </location>
</feature>
<protein>
    <submittedName>
        <fullName evidence="2">Uncharacterized protein</fullName>
    </submittedName>
</protein>
<proteinExistence type="predicted"/>
<feature type="compositionally biased region" description="Polar residues" evidence="1">
    <location>
        <begin position="381"/>
        <end position="392"/>
    </location>
</feature>
<feature type="compositionally biased region" description="Basic and acidic residues" evidence="1">
    <location>
        <begin position="471"/>
        <end position="490"/>
    </location>
</feature>